<dbReference type="EMBL" id="CP064030">
    <property type="protein sequence ID" value="QRN53148.1"/>
    <property type="molecule type" value="Genomic_DNA"/>
</dbReference>
<dbReference type="Pfam" id="PF06041">
    <property type="entry name" value="DUF924"/>
    <property type="match status" value="1"/>
</dbReference>
<dbReference type="InterPro" id="IPR010323">
    <property type="entry name" value="DUF924"/>
</dbReference>
<proteinExistence type="predicted"/>
<dbReference type="Gene3D" id="1.25.40.10">
    <property type="entry name" value="Tetratricopeptide repeat domain"/>
    <property type="match status" value="1"/>
</dbReference>
<sequence length="194" mass="22309">MANTPRDASAVLAFWFDPAHHDEWYASHPAFDALIRERFAHQVELAAAGKLMDWAATLEGWLALLIVLDQFPRNLYRRDSRAWAQDLRAQQLALSGIEEGFDRQLPAIQRVFAYMPLEHAEDIELQRRAVTLFEALCNDVPPDERDRYDGFLDYARRHEAVIARFGRFPHRNGVLGRVSTSEEQRYLAEPGAGF</sequence>
<accession>A0ABX7GT49</accession>
<dbReference type="InterPro" id="IPR011990">
    <property type="entry name" value="TPR-like_helical_dom_sf"/>
</dbReference>
<dbReference type="Proteomes" id="UP000663181">
    <property type="component" value="Chromosome"/>
</dbReference>
<evidence type="ECO:0000313" key="2">
    <source>
        <dbReference type="Proteomes" id="UP000663181"/>
    </source>
</evidence>
<keyword evidence="2" id="KW-1185">Reference proteome</keyword>
<name>A0ABX7GT49_9GAMM</name>
<gene>
    <name evidence="1" type="ORF">ISN74_17175</name>
</gene>
<dbReference type="RefSeq" id="WP_188800379.1">
    <property type="nucleotide sequence ID" value="NZ_BMIZ01000002.1"/>
</dbReference>
<evidence type="ECO:0000313" key="1">
    <source>
        <dbReference type="EMBL" id="QRN53148.1"/>
    </source>
</evidence>
<dbReference type="SUPFAM" id="SSF48452">
    <property type="entry name" value="TPR-like"/>
    <property type="match status" value="1"/>
</dbReference>
<dbReference type="Gene3D" id="1.20.58.320">
    <property type="entry name" value="TPR-like"/>
    <property type="match status" value="1"/>
</dbReference>
<reference evidence="1 2" key="1">
    <citation type="submission" date="2020-10" db="EMBL/GenBank/DDBJ databases">
        <title>Phylogeny of dyella-like bacteria.</title>
        <authorList>
            <person name="Fu J."/>
        </authorList>
    </citation>
    <scope>NUCLEOTIDE SEQUENCE [LARGE SCALE GENOMIC DNA]</scope>
    <source>
        <strain evidence="1 2">DHOB09</strain>
    </source>
</reference>
<protein>
    <submittedName>
        <fullName evidence="1">DUF924 domain-containing protein</fullName>
    </submittedName>
</protein>
<organism evidence="1 2">
    <name type="scientific">Dyella caseinilytica</name>
    <dbReference type="NCBI Taxonomy" id="1849581"/>
    <lineage>
        <taxon>Bacteria</taxon>
        <taxon>Pseudomonadati</taxon>
        <taxon>Pseudomonadota</taxon>
        <taxon>Gammaproteobacteria</taxon>
        <taxon>Lysobacterales</taxon>
        <taxon>Rhodanobacteraceae</taxon>
        <taxon>Dyella</taxon>
    </lineage>
</organism>